<dbReference type="InterPro" id="IPR001155">
    <property type="entry name" value="OxRdtase_FMN_N"/>
</dbReference>
<feature type="region of interest" description="Disordered" evidence="10">
    <location>
        <begin position="599"/>
        <end position="630"/>
    </location>
</feature>
<dbReference type="Pfam" id="PF07992">
    <property type="entry name" value="Pyr_redox_2"/>
    <property type="match status" value="1"/>
</dbReference>
<keyword evidence="6" id="KW-0479">Metal-binding</keyword>
<protein>
    <submittedName>
        <fullName evidence="13">Mycofactocin system FadH/OYE family oxidoreductase 2</fullName>
    </submittedName>
</protein>
<evidence type="ECO:0000313" key="14">
    <source>
        <dbReference type="Proteomes" id="UP001250214"/>
    </source>
</evidence>
<dbReference type="InterPro" id="IPR036188">
    <property type="entry name" value="FAD/NAD-bd_sf"/>
</dbReference>
<dbReference type="SUPFAM" id="SSF51395">
    <property type="entry name" value="FMN-linked oxidoreductases"/>
    <property type="match status" value="1"/>
</dbReference>
<name>A0ABU2H6I9_9ACTN</name>
<dbReference type="EMBL" id="JAVLVT010000005">
    <property type="protein sequence ID" value="MDS1270926.1"/>
    <property type="molecule type" value="Genomic_DNA"/>
</dbReference>
<evidence type="ECO:0000259" key="12">
    <source>
        <dbReference type="Pfam" id="PF07992"/>
    </source>
</evidence>
<dbReference type="SUPFAM" id="SSF51971">
    <property type="entry name" value="Nucleotide-binding domain"/>
    <property type="match status" value="1"/>
</dbReference>
<sequence length="725" mass="76580">MRPGSRYPHLFTPLRLGPTTIDNRVVFTARLTNYARQGLPTEQHAAYYAARAAGGAGLIVTEEHTTHPSDRVQPDLIRGYDPAVVPGYRRITDAVHAHRVPILAQLNHNGAHGTSVHTRQPLWAPSAVANPAYREVPKAMDGPDISALIDGFGVVADHSVAGGFDGIELSCAQSSIVRAFLSPATNLRTDRYGGPLVNRARLLLELISEVRRAIGPQRVLGVRLCGDELMHGGTTLEEAVALARLVEHTGKVDYISTSMGVAGVSLYLTEATMHVPPGYALFVANAIRRSVDLPVIGMGRFNSPLQAERALADGHCDLVALVRGQIADPDFAAKARVGAAEAIRSCLSCNQECTARVGDGRWLGCVANPRAGRESEPPLVPVLPKRARPTGGPAGELGDAAGAATRPEVLVVGAGPAGLQTALTAARAGHSVRVVEREPHAGGQVRIAAAAPGRVELGDLVRNQIAECRRLQVPIVYDTVADVDLVRRTAPSAVVVATGARPVLPDWAGRHPRVVDSRAVLRGAVFPTGSVLVVDELGFHHGPSVAELLADRGCAVEILTSATMVGRDLSATLDLETWCVRAAAKGITETCERRVVELKPAGVDSPTGGRHHDDPSWHEDRAVGTGAPADAQDAAGALRVTIAHPAGPQREERTVDWIVCAYPAGPQDELYWQLRIDNGTAATQLFRVGDCVAPRLAHAAVLEGDRVGAALGLPRATSTRGGNGR</sequence>
<reference evidence="14" key="1">
    <citation type="submission" date="2023-07" db="EMBL/GenBank/DDBJ databases">
        <title>Novel species in the genus Lipingzhangella isolated from Sambhar Salt Lake.</title>
        <authorList>
            <person name="Jiya N."/>
            <person name="Kajale S."/>
            <person name="Sharma A."/>
        </authorList>
    </citation>
    <scope>NUCLEOTIDE SEQUENCE [LARGE SCALE GENOMIC DNA]</scope>
    <source>
        <strain evidence="14">LS1_29</strain>
    </source>
</reference>
<evidence type="ECO:0000256" key="4">
    <source>
        <dbReference type="ARBA" id="ARBA00022630"/>
    </source>
</evidence>
<keyword evidence="14" id="KW-1185">Reference proteome</keyword>
<comment type="caution">
    <text evidence="13">The sequence shown here is derived from an EMBL/GenBank/DDBJ whole genome shotgun (WGS) entry which is preliminary data.</text>
</comment>
<dbReference type="Gene3D" id="3.40.50.720">
    <property type="entry name" value="NAD(P)-binding Rossmann-like Domain"/>
    <property type="match status" value="1"/>
</dbReference>
<dbReference type="Proteomes" id="UP001250214">
    <property type="component" value="Unassembled WGS sequence"/>
</dbReference>
<dbReference type="InterPro" id="IPR023753">
    <property type="entry name" value="FAD/NAD-binding_dom"/>
</dbReference>
<dbReference type="SUPFAM" id="SSF51905">
    <property type="entry name" value="FAD/NAD(P)-binding domain"/>
    <property type="match status" value="1"/>
</dbReference>
<dbReference type="Pfam" id="PF00724">
    <property type="entry name" value="Oxidored_FMN"/>
    <property type="match status" value="1"/>
</dbReference>
<evidence type="ECO:0000256" key="6">
    <source>
        <dbReference type="ARBA" id="ARBA00022723"/>
    </source>
</evidence>
<dbReference type="PANTHER" id="PTHR42917:SF2">
    <property type="entry name" value="2,4-DIENOYL-COA REDUCTASE [(2E)-ENOYL-COA-PRODUCING]"/>
    <property type="match status" value="1"/>
</dbReference>
<evidence type="ECO:0000256" key="10">
    <source>
        <dbReference type="SAM" id="MobiDB-lite"/>
    </source>
</evidence>
<accession>A0ABU2H6I9</accession>
<feature type="domain" description="NADH:flavin oxidoreductase/NADH oxidase N-terminal" evidence="11">
    <location>
        <begin position="10"/>
        <end position="338"/>
    </location>
</feature>
<evidence type="ECO:0000256" key="5">
    <source>
        <dbReference type="ARBA" id="ARBA00022643"/>
    </source>
</evidence>
<keyword evidence="5" id="KW-0288">FMN</keyword>
<dbReference type="PRINTS" id="PR00368">
    <property type="entry name" value="FADPNR"/>
</dbReference>
<proteinExistence type="inferred from homology"/>
<feature type="compositionally biased region" description="Basic and acidic residues" evidence="10">
    <location>
        <begin position="610"/>
        <end position="622"/>
    </location>
</feature>
<keyword evidence="4" id="KW-0285">Flavoprotein</keyword>
<evidence type="ECO:0000256" key="3">
    <source>
        <dbReference type="ARBA" id="ARBA00011048"/>
    </source>
</evidence>
<comment type="similarity">
    <text evidence="3">In the N-terminal section; belongs to the NADH:flavin oxidoreductase/NADH oxidase family.</text>
</comment>
<evidence type="ECO:0000256" key="2">
    <source>
        <dbReference type="ARBA" id="ARBA00001966"/>
    </source>
</evidence>
<dbReference type="Gene3D" id="3.50.50.60">
    <property type="entry name" value="FAD/NAD(P)-binding domain"/>
    <property type="match status" value="1"/>
</dbReference>
<evidence type="ECO:0000256" key="7">
    <source>
        <dbReference type="ARBA" id="ARBA00023002"/>
    </source>
</evidence>
<dbReference type="InterPro" id="IPR023987">
    <property type="entry name" value="CHP03977_oxidoreductase"/>
</dbReference>
<keyword evidence="8" id="KW-0408">Iron</keyword>
<feature type="domain" description="FAD/NAD(P)-binding" evidence="12">
    <location>
        <begin position="408"/>
        <end position="527"/>
    </location>
</feature>
<evidence type="ECO:0000313" key="13">
    <source>
        <dbReference type="EMBL" id="MDS1270926.1"/>
    </source>
</evidence>
<gene>
    <name evidence="13" type="ORF">RIF23_11515</name>
</gene>
<dbReference type="PANTHER" id="PTHR42917">
    <property type="entry name" value="2,4-DIENOYL-COA REDUCTASE"/>
    <property type="match status" value="1"/>
</dbReference>
<organism evidence="13 14">
    <name type="scientific">Lipingzhangella rawalii</name>
    <dbReference type="NCBI Taxonomy" id="2055835"/>
    <lineage>
        <taxon>Bacteria</taxon>
        <taxon>Bacillati</taxon>
        <taxon>Actinomycetota</taxon>
        <taxon>Actinomycetes</taxon>
        <taxon>Streptosporangiales</taxon>
        <taxon>Nocardiopsidaceae</taxon>
        <taxon>Lipingzhangella</taxon>
    </lineage>
</organism>
<evidence type="ECO:0000256" key="1">
    <source>
        <dbReference type="ARBA" id="ARBA00001917"/>
    </source>
</evidence>
<evidence type="ECO:0000256" key="8">
    <source>
        <dbReference type="ARBA" id="ARBA00023004"/>
    </source>
</evidence>
<comment type="cofactor">
    <cofactor evidence="1">
        <name>FMN</name>
        <dbReference type="ChEBI" id="CHEBI:58210"/>
    </cofactor>
</comment>
<dbReference type="PRINTS" id="PR00469">
    <property type="entry name" value="PNDRDTASEII"/>
</dbReference>
<dbReference type="InterPro" id="IPR013785">
    <property type="entry name" value="Aldolase_TIM"/>
</dbReference>
<evidence type="ECO:0000256" key="9">
    <source>
        <dbReference type="ARBA" id="ARBA00023014"/>
    </source>
</evidence>
<dbReference type="Gene3D" id="3.20.20.70">
    <property type="entry name" value="Aldolase class I"/>
    <property type="match status" value="1"/>
</dbReference>
<comment type="cofactor">
    <cofactor evidence="2">
        <name>[4Fe-4S] cluster</name>
        <dbReference type="ChEBI" id="CHEBI:49883"/>
    </cofactor>
</comment>
<keyword evidence="7" id="KW-0560">Oxidoreductase</keyword>
<keyword evidence="9" id="KW-0411">Iron-sulfur</keyword>
<dbReference type="NCBIfam" id="TIGR03997">
    <property type="entry name" value="mycofact_OYE_2"/>
    <property type="match status" value="1"/>
</dbReference>
<dbReference type="RefSeq" id="WP_310912481.1">
    <property type="nucleotide sequence ID" value="NZ_JAVLVT010000005.1"/>
</dbReference>
<evidence type="ECO:0000259" key="11">
    <source>
        <dbReference type="Pfam" id="PF00724"/>
    </source>
</evidence>
<dbReference type="InterPro" id="IPR051793">
    <property type="entry name" value="NADH:flavin_oxidoreductase"/>
</dbReference>
<feature type="region of interest" description="Disordered" evidence="10">
    <location>
        <begin position="374"/>
        <end position="395"/>
    </location>
</feature>